<feature type="domain" description="RING-type" evidence="21">
    <location>
        <begin position="29"/>
        <end position="68"/>
    </location>
</feature>
<organism evidence="23 24">
    <name type="scientific">Coemansia asiatica</name>
    <dbReference type="NCBI Taxonomy" id="1052880"/>
    <lineage>
        <taxon>Eukaryota</taxon>
        <taxon>Fungi</taxon>
        <taxon>Fungi incertae sedis</taxon>
        <taxon>Zoopagomycota</taxon>
        <taxon>Kickxellomycotina</taxon>
        <taxon>Kickxellomycetes</taxon>
        <taxon>Kickxellales</taxon>
        <taxon>Kickxellaceae</taxon>
        <taxon>Coemansia</taxon>
    </lineage>
</organism>
<name>A0A9W7XIB2_9FUNG</name>
<keyword evidence="11" id="KW-0833">Ubl conjugation pathway</keyword>
<dbReference type="GO" id="GO:0006513">
    <property type="term" value="P:protein monoubiquitination"/>
    <property type="evidence" value="ECO:0007669"/>
    <property type="project" value="InterPro"/>
</dbReference>
<gene>
    <name evidence="23" type="primary">RAD18</name>
    <name evidence="23" type="ORF">LPJ64_005124</name>
</gene>
<comment type="similarity">
    <text evidence="4">Belongs to the RAD18 family.</text>
</comment>
<evidence type="ECO:0000256" key="3">
    <source>
        <dbReference type="ARBA" id="ARBA00004906"/>
    </source>
</evidence>
<dbReference type="GO" id="GO:0006301">
    <property type="term" value="P:DNA damage tolerance"/>
    <property type="evidence" value="ECO:0007669"/>
    <property type="project" value="InterPro"/>
</dbReference>
<evidence type="ECO:0000256" key="2">
    <source>
        <dbReference type="ARBA" id="ARBA00004123"/>
    </source>
</evidence>
<evidence type="ECO:0000256" key="18">
    <source>
        <dbReference type="ARBA" id="ARBA00082369"/>
    </source>
</evidence>
<comment type="pathway">
    <text evidence="3">Protein modification; protein ubiquitination.</text>
</comment>
<dbReference type="InterPro" id="IPR017907">
    <property type="entry name" value="Znf_RING_CS"/>
</dbReference>
<comment type="subcellular location">
    <subcellularLocation>
        <location evidence="2">Nucleus</location>
    </subcellularLocation>
</comment>
<feature type="region of interest" description="Disordered" evidence="20">
    <location>
        <begin position="167"/>
        <end position="194"/>
    </location>
</feature>
<dbReference type="InterPro" id="IPR013083">
    <property type="entry name" value="Znf_RING/FYVE/PHD"/>
</dbReference>
<dbReference type="GO" id="GO:0061630">
    <property type="term" value="F:ubiquitin protein ligase activity"/>
    <property type="evidence" value="ECO:0007669"/>
    <property type="project" value="UniProtKB-EC"/>
</dbReference>
<dbReference type="GO" id="GO:0005634">
    <property type="term" value="C:nucleus"/>
    <property type="evidence" value="ECO:0007669"/>
    <property type="project" value="UniProtKB-SubCell"/>
</dbReference>
<keyword evidence="13" id="KW-0238">DNA-binding</keyword>
<protein>
    <recommendedName>
        <fullName evidence="6">Postreplication repair E3 ubiquitin-protein ligase RAD18</fullName>
        <ecNumber evidence="5">2.3.2.27</ecNumber>
    </recommendedName>
    <alternativeName>
        <fullName evidence="17">Postreplication repair E3 ubiquitin-protein ligase rad18</fullName>
    </alternativeName>
    <alternativeName>
        <fullName evidence="16 18">RING-type E3 ubiquitin transferase RAD18</fullName>
    </alternativeName>
</protein>
<dbReference type="Pfam" id="PF02037">
    <property type="entry name" value="SAP"/>
    <property type="match status" value="1"/>
</dbReference>
<evidence type="ECO:0000256" key="16">
    <source>
        <dbReference type="ARBA" id="ARBA00031783"/>
    </source>
</evidence>
<dbReference type="SUPFAM" id="SSF57850">
    <property type="entry name" value="RING/U-box"/>
    <property type="match status" value="1"/>
</dbReference>
<evidence type="ECO:0000256" key="11">
    <source>
        <dbReference type="ARBA" id="ARBA00022786"/>
    </source>
</evidence>
<dbReference type="GO" id="GO:0008270">
    <property type="term" value="F:zinc ion binding"/>
    <property type="evidence" value="ECO:0007669"/>
    <property type="project" value="UniProtKB-KW"/>
</dbReference>
<keyword evidence="10 19" id="KW-0863">Zinc-finger</keyword>
<keyword evidence="14" id="KW-0234">DNA repair</keyword>
<proteinExistence type="inferred from homology"/>
<evidence type="ECO:0000259" key="22">
    <source>
        <dbReference type="PROSITE" id="PS50800"/>
    </source>
</evidence>
<evidence type="ECO:0000256" key="13">
    <source>
        <dbReference type="ARBA" id="ARBA00023125"/>
    </source>
</evidence>
<dbReference type="PROSITE" id="PS50800">
    <property type="entry name" value="SAP"/>
    <property type="match status" value="1"/>
</dbReference>
<evidence type="ECO:0000313" key="24">
    <source>
        <dbReference type="Proteomes" id="UP001145021"/>
    </source>
</evidence>
<dbReference type="SMART" id="SM00184">
    <property type="entry name" value="RING"/>
    <property type="match status" value="1"/>
</dbReference>
<reference evidence="23" key="1">
    <citation type="submission" date="2022-07" db="EMBL/GenBank/DDBJ databases">
        <title>Phylogenomic reconstructions and comparative analyses of Kickxellomycotina fungi.</title>
        <authorList>
            <person name="Reynolds N.K."/>
            <person name="Stajich J.E."/>
            <person name="Barry K."/>
            <person name="Grigoriev I.V."/>
            <person name="Crous P."/>
            <person name="Smith M.E."/>
        </authorList>
    </citation>
    <scope>NUCLEOTIDE SEQUENCE</scope>
    <source>
        <strain evidence="23">NBRC 105413</strain>
    </source>
</reference>
<dbReference type="Pfam" id="PF13923">
    <property type="entry name" value="zf-C3HC4_2"/>
    <property type="match status" value="1"/>
</dbReference>
<dbReference type="PANTHER" id="PTHR14134:SF2">
    <property type="entry name" value="E3 UBIQUITIN-PROTEIN LIGASE RAD18"/>
    <property type="match status" value="1"/>
</dbReference>
<evidence type="ECO:0000256" key="8">
    <source>
        <dbReference type="ARBA" id="ARBA00022723"/>
    </source>
</evidence>
<dbReference type="PROSITE" id="PS50089">
    <property type="entry name" value="ZF_RING_2"/>
    <property type="match status" value="1"/>
</dbReference>
<dbReference type="AlphaFoldDB" id="A0A9W7XIB2"/>
<keyword evidence="24" id="KW-1185">Reference proteome</keyword>
<dbReference type="InterPro" id="IPR006642">
    <property type="entry name" value="Rad18_UBZ4"/>
</dbReference>
<evidence type="ECO:0000256" key="15">
    <source>
        <dbReference type="ARBA" id="ARBA00023242"/>
    </source>
</evidence>
<evidence type="ECO:0000256" key="7">
    <source>
        <dbReference type="ARBA" id="ARBA00022679"/>
    </source>
</evidence>
<feature type="domain" description="SAP" evidence="22">
    <location>
        <begin position="280"/>
        <end position="314"/>
    </location>
</feature>
<evidence type="ECO:0000256" key="14">
    <source>
        <dbReference type="ARBA" id="ARBA00023204"/>
    </source>
</evidence>
<feature type="compositionally biased region" description="Polar residues" evidence="20">
    <location>
        <begin position="118"/>
        <end position="128"/>
    </location>
</feature>
<keyword evidence="9" id="KW-0227">DNA damage</keyword>
<evidence type="ECO:0000256" key="5">
    <source>
        <dbReference type="ARBA" id="ARBA00012483"/>
    </source>
</evidence>
<feature type="region of interest" description="Disordered" evidence="20">
    <location>
        <begin position="107"/>
        <end position="128"/>
    </location>
</feature>
<evidence type="ECO:0000313" key="23">
    <source>
        <dbReference type="EMBL" id="KAJ1643067.1"/>
    </source>
</evidence>
<dbReference type="Gene3D" id="3.30.40.10">
    <property type="entry name" value="Zinc/RING finger domain, C3HC4 (zinc finger)"/>
    <property type="match status" value="1"/>
</dbReference>
<dbReference type="GO" id="GO:0097505">
    <property type="term" value="C:Rad6-Rad18 complex"/>
    <property type="evidence" value="ECO:0007669"/>
    <property type="project" value="TreeGrafter"/>
</dbReference>
<keyword evidence="15" id="KW-0539">Nucleus</keyword>
<feature type="compositionally biased region" description="Acidic residues" evidence="20">
    <location>
        <begin position="168"/>
        <end position="177"/>
    </location>
</feature>
<keyword evidence="23" id="KW-0012">Acyltransferase</keyword>
<evidence type="ECO:0000256" key="17">
    <source>
        <dbReference type="ARBA" id="ARBA00074353"/>
    </source>
</evidence>
<keyword evidence="7 23" id="KW-0808">Transferase</keyword>
<dbReference type="EC" id="2.3.2.27" evidence="5"/>
<dbReference type="PANTHER" id="PTHR14134">
    <property type="entry name" value="E3 UBIQUITIN-PROTEIN LIGASE RAD18"/>
    <property type="match status" value="1"/>
</dbReference>
<dbReference type="Proteomes" id="UP001145021">
    <property type="component" value="Unassembled WGS sequence"/>
</dbReference>
<dbReference type="PROSITE" id="PS00518">
    <property type="entry name" value="ZF_RING_1"/>
    <property type="match status" value="1"/>
</dbReference>
<sequence>MDAFIDLEDPSDWPRGFEHLRELEKLLRCPVCKEYLETPMVVSGCGHTFCSLCVRRCIAQETKCPSCRAQTAEGDLYPNRLIESIMREFRNGRLQLLSAIHAAAKSDSLNNPRKKQRVSQGSLQKDAQSVASTLSADTACSGSNNESANSGVVDLSSSDIEKIADTAMAEEDNDSDSDFVANAQRKRPRENLTTCTSEKIAKDEETSSNSVSCPNCRTNIRSNRINWHLDRCLAGLPCENTPAAVVSVSSTKSQPTAAKLQLLPPRAAQFALPRPTKLAYSLLSESKLRRTLRELGIPSKGDKHQMQMRHTEWVNIFMANADSETPVSHRVLLRRLSAWEDALSRQSETVKAVALSTPEDIAQHASKYADSFAELVAQAGSSRSRPSFK</sequence>
<dbReference type="SMART" id="SM00734">
    <property type="entry name" value="ZnF_Rad18"/>
    <property type="match status" value="1"/>
</dbReference>
<comment type="caution">
    <text evidence="23">The sequence shown here is derived from an EMBL/GenBank/DDBJ whole genome shotgun (WGS) entry which is preliminary data.</text>
</comment>
<evidence type="ECO:0000256" key="10">
    <source>
        <dbReference type="ARBA" id="ARBA00022771"/>
    </source>
</evidence>
<evidence type="ECO:0000256" key="12">
    <source>
        <dbReference type="ARBA" id="ARBA00022833"/>
    </source>
</evidence>
<dbReference type="InterPro" id="IPR039577">
    <property type="entry name" value="Rad18"/>
</dbReference>
<keyword evidence="8" id="KW-0479">Metal-binding</keyword>
<evidence type="ECO:0000256" key="9">
    <source>
        <dbReference type="ARBA" id="ARBA00022763"/>
    </source>
</evidence>
<evidence type="ECO:0000256" key="19">
    <source>
        <dbReference type="PROSITE-ProRule" id="PRU00175"/>
    </source>
</evidence>
<comment type="catalytic activity">
    <reaction evidence="1">
        <text>S-ubiquitinyl-[E2 ubiquitin-conjugating enzyme]-L-cysteine + [acceptor protein]-L-lysine = [E2 ubiquitin-conjugating enzyme]-L-cysteine + N(6)-ubiquitinyl-[acceptor protein]-L-lysine.</text>
        <dbReference type="EC" id="2.3.2.27"/>
    </reaction>
</comment>
<dbReference type="SMART" id="SM00513">
    <property type="entry name" value="SAP"/>
    <property type="match status" value="1"/>
</dbReference>
<evidence type="ECO:0000256" key="6">
    <source>
        <dbReference type="ARBA" id="ARBA00015551"/>
    </source>
</evidence>
<dbReference type="FunFam" id="3.30.40.10:FF:000172">
    <property type="entry name" value="E3 ubiquitin-protein ligase RAD18"/>
    <property type="match status" value="1"/>
</dbReference>
<accession>A0A9W7XIB2</accession>
<dbReference type="GO" id="GO:0003697">
    <property type="term" value="F:single-stranded DNA binding"/>
    <property type="evidence" value="ECO:0007669"/>
    <property type="project" value="InterPro"/>
</dbReference>
<dbReference type="EMBL" id="JANBOH010000300">
    <property type="protein sequence ID" value="KAJ1643067.1"/>
    <property type="molecule type" value="Genomic_DNA"/>
</dbReference>
<keyword evidence="12" id="KW-0862">Zinc</keyword>
<dbReference type="InterPro" id="IPR001841">
    <property type="entry name" value="Znf_RING"/>
</dbReference>
<dbReference type="InterPro" id="IPR003034">
    <property type="entry name" value="SAP_dom"/>
</dbReference>
<evidence type="ECO:0000256" key="1">
    <source>
        <dbReference type="ARBA" id="ARBA00000900"/>
    </source>
</evidence>
<evidence type="ECO:0000256" key="4">
    <source>
        <dbReference type="ARBA" id="ARBA00009506"/>
    </source>
</evidence>
<dbReference type="Gene3D" id="3.30.160.60">
    <property type="entry name" value="Classic Zinc Finger"/>
    <property type="match status" value="1"/>
</dbReference>
<dbReference type="GO" id="GO:0006281">
    <property type="term" value="P:DNA repair"/>
    <property type="evidence" value="ECO:0007669"/>
    <property type="project" value="UniProtKB-KW"/>
</dbReference>
<evidence type="ECO:0000259" key="21">
    <source>
        <dbReference type="PROSITE" id="PS50089"/>
    </source>
</evidence>
<evidence type="ECO:0000256" key="20">
    <source>
        <dbReference type="SAM" id="MobiDB-lite"/>
    </source>
</evidence>